<dbReference type="InterPro" id="IPR018834">
    <property type="entry name" value="DNA/RNA-bd_Est1-type"/>
</dbReference>
<dbReference type="SUPFAM" id="SSF48452">
    <property type="entry name" value="TPR-like"/>
    <property type="match status" value="1"/>
</dbReference>
<dbReference type="Pfam" id="PF13638">
    <property type="entry name" value="PIN_4"/>
    <property type="match status" value="1"/>
</dbReference>
<feature type="compositionally biased region" description="Acidic residues" evidence="10">
    <location>
        <begin position="619"/>
        <end position="628"/>
    </location>
</feature>
<keyword evidence="3" id="KW-0963">Cytoplasm</keyword>
<comment type="caution">
    <text evidence="12">The sequence shown here is derived from an EMBL/GenBank/DDBJ whole genome shotgun (WGS) entry which is preliminary data.</text>
</comment>
<gene>
    <name evidence="12" type="ORF">HJG63_018078</name>
</gene>
<dbReference type="GO" id="GO:0005697">
    <property type="term" value="C:telomerase holoenzyme complex"/>
    <property type="evidence" value="ECO:0007669"/>
    <property type="project" value="TreeGrafter"/>
</dbReference>
<dbReference type="Pfam" id="PF10374">
    <property type="entry name" value="EST1"/>
    <property type="match status" value="1"/>
</dbReference>
<dbReference type="GO" id="GO:0000184">
    <property type="term" value="P:nuclear-transcribed mRNA catabolic process, nonsense-mediated decay"/>
    <property type="evidence" value="ECO:0007669"/>
    <property type="project" value="UniProtKB-KW"/>
</dbReference>
<keyword evidence="13" id="KW-1185">Reference proteome</keyword>
<dbReference type="Proteomes" id="UP000593571">
    <property type="component" value="Unassembled WGS sequence"/>
</dbReference>
<keyword evidence="5 8" id="KW-0539">Nucleus</keyword>
<evidence type="ECO:0000256" key="8">
    <source>
        <dbReference type="RuleBase" id="RU369098"/>
    </source>
</evidence>
<dbReference type="GO" id="GO:0042162">
    <property type="term" value="F:telomeric DNA binding"/>
    <property type="evidence" value="ECO:0007669"/>
    <property type="project" value="TreeGrafter"/>
</dbReference>
<comment type="subcellular location">
    <subcellularLocation>
        <location evidence="2">Cytoplasm</location>
    </subcellularLocation>
    <subcellularLocation>
        <location evidence="1 8">Nucleus</location>
    </subcellularLocation>
</comment>
<feature type="compositionally biased region" description="Basic and acidic residues" evidence="10">
    <location>
        <begin position="421"/>
        <end position="432"/>
    </location>
</feature>
<evidence type="ECO:0000256" key="2">
    <source>
        <dbReference type="ARBA" id="ARBA00004496"/>
    </source>
</evidence>
<feature type="region of interest" description="Disordered" evidence="10">
    <location>
        <begin position="611"/>
        <end position="639"/>
    </location>
</feature>
<comment type="function">
    <text evidence="6">Plays a role in nonsense-mediated mRNA decay. Does not have RNase activity by itself. Promotes dephosphorylation of UPF1. Together with SMG7 is thought to provide a link to the mRNA degradation machinery involving exonucleolytic pathways, and to serve as an adapter for UPF1 to protein phosphatase 2A (PP2A), thereby triggering UPF1 dephosphorylation. Necessary for TERT activity.</text>
</comment>
<keyword evidence="4 8" id="KW-0866">Nonsense-mediated mRNA decay</keyword>
<proteinExistence type="predicted"/>
<dbReference type="PANTHER" id="PTHR15696:SF39">
    <property type="entry name" value="NONSENSE-MEDIATED MRNA DECAY FACTOR SMG5"/>
    <property type="match status" value="1"/>
</dbReference>
<evidence type="ECO:0000256" key="7">
    <source>
        <dbReference type="ARBA" id="ARBA00062773"/>
    </source>
</evidence>
<evidence type="ECO:0000256" key="10">
    <source>
        <dbReference type="SAM" id="MobiDB-lite"/>
    </source>
</evidence>
<protein>
    <recommendedName>
        <fullName evidence="8">Nonsense-mediated mRNA decay factor</fullName>
    </recommendedName>
</protein>
<reference evidence="12 13" key="1">
    <citation type="journal article" date="2020" name="Nature">
        <title>Six reference-quality genomes reveal evolution of bat adaptations.</title>
        <authorList>
            <person name="Jebb D."/>
            <person name="Huang Z."/>
            <person name="Pippel M."/>
            <person name="Hughes G.M."/>
            <person name="Lavrichenko K."/>
            <person name="Devanna P."/>
            <person name="Winkler S."/>
            <person name="Jermiin L.S."/>
            <person name="Skirmuntt E.C."/>
            <person name="Katzourakis A."/>
            <person name="Burkitt-Gray L."/>
            <person name="Ray D.A."/>
            <person name="Sullivan K.A.M."/>
            <person name="Roscito J.G."/>
            <person name="Kirilenko B.M."/>
            <person name="Davalos L.M."/>
            <person name="Corthals A.P."/>
            <person name="Power M.L."/>
            <person name="Jones G."/>
            <person name="Ransome R.D."/>
            <person name="Dechmann D.K.N."/>
            <person name="Locatelli A.G."/>
            <person name="Puechmaille S.J."/>
            <person name="Fedrigo O."/>
            <person name="Jarvis E.D."/>
            <person name="Hiller M."/>
            <person name="Vernes S.C."/>
            <person name="Myers E.W."/>
            <person name="Teeling E.C."/>
        </authorList>
    </citation>
    <scope>NUCLEOTIDE SEQUENCE [LARGE SCALE GENOMIC DNA]</scope>
    <source>
        <strain evidence="12">MRouAeg1</strain>
        <tissue evidence="12">Muscle</tissue>
    </source>
</reference>
<dbReference type="InterPro" id="IPR045153">
    <property type="entry name" value="Est1/Ebs1-like"/>
</dbReference>
<name>A0A7J8BI02_ROUAE</name>
<dbReference type="InterPro" id="IPR002716">
    <property type="entry name" value="PIN_dom"/>
</dbReference>
<dbReference type="GO" id="GO:0005737">
    <property type="term" value="C:cytoplasm"/>
    <property type="evidence" value="ECO:0007669"/>
    <property type="project" value="UniProtKB-SubCell"/>
</dbReference>
<dbReference type="Gene3D" id="3.40.50.1010">
    <property type="entry name" value="5'-nuclease"/>
    <property type="match status" value="1"/>
</dbReference>
<dbReference type="GO" id="GO:0070034">
    <property type="term" value="F:telomerase RNA binding"/>
    <property type="evidence" value="ECO:0007669"/>
    <property type="project" value="TreeGrafter"/>
</dbReference>
<evidence type="ECO:0000259" key="11">
    <source>
        <dbReference type="SMART" id="SM00670"/>
    </source>
</evidence>
<dbReference type="Gene3D" id="1.25.40.10">
    <property type="entry name" value="Tetratricopeptide repeat domain"/>
    <property type="match status" value="1"/>
</dbReference>
<dbReference type="OrthoDB" id="5920073at2759"/>
<dbReference type="InterPro" id="IPR019458">
    <property type="entry name" value="Est1-like_N"/>
</dbReference>
<evidence type="ECO:0000313" key="12">
    <source>
        <dbReference type="EMBL" id="KAF6398056.1"/>
    </source>
</evidence>
<dbReference type="PANTHER" id="PTHR15696">
    <property type="entry name" value="SMG-7 SUPPRESSOR WITH MORPHOLOGICAL EFFECT ON GENITALIA PROTEIN 7"/>
    <property type="match status" value="1"/>
</dbReference>
<feature type="coiled-coil region" evidence="9">
    <location>
        <begin position="808"/>
        <end position="835"/>
    </location>
</feature>
<feature type="compositionally biased region" description="Basic residues" evidence="10">
    <location>
        <begin position="449"/>
        <end position="465"/>
    </location>
</feature>
<dbReference type="FunFam" id="3.40.50.1010:FF:000017">
    <property type="entry name" value="protein SMG5 isoform X2"/>
    <property type="match status" value="1"/>
</dbReference>
<evidence type="ECO:0000256" key="3">
    <source>
        <dbReference type="ARBA" id="ARBA00022490"/>
    </source>
</evidence>
<dbReference type="InterPro" id="IPR011990">
    <property type="entry name" value="TPR-like_helical_dom_sf"/>
</dbReference>
<dbReference type="SMART" id="SM00670">
    <property type="entry name" value="PINc"/>
    <property type="match status" value="1"/>
</dbReference>
<evidence type="ECO:0000256" key="4">
    <source>
        <dbReference type="ARBA" id="ARBA00023161"/>
    </source>
</evidence>
<comment type="subunit">
    <text evidence="7">Interacts with TERT, PPP2CA and SMG1. Part of a complex that contains SMG1, SMG5, SMG7, PPP2CA, a short isoform of UPF3A (isoform UPF3AS, but not isoform UPF3AL) and phosphorylated UPF1. Not detected in complexes that contain unphosphorylated UPF1.</text>
</comment>
<accession>A0A7J8BI02</accession>
<keyword evidence="9" id="KW-0175">Coiled coil</keyword>
<evidence type="ECO:0000256" key="9">
    <source>
        <dbReference type="SAM" id="Coils"/>
    </source>
</evidence>
<evidence type="ECO:0000256" key="1">
    <source>
        <dbReference type="ARBA" id="ARBA00004123"/>
    </source>
</evidence>
<feature type="compositionally biased region" description="Low complexity" evidence="10">
    <location>
        <begin position="486"/>
        <end position="495"/>
    </location>
</feature>
<evidence type="ECO:0000313" key="13">
    <source>
        <dbReference type="Proteomes" id="UP000593571"/>
    </source>
</evidence>
<dbReference type="AlphaFoldDB" id="A0A7J8BI02"/>
<evidence type="ECO:0000256" key="6">
    <source>
        <dbReference type="ARBA" id="ARBA00054816"/>
    </source>
</evidence>
<feature type="compositionally biased region" description="Acidic residues" evidence="10">
    <location>
        <begin position="470"/>
        <end position="479"/>
    </location>
</feature>
<dbReference type="EMBL" id="JACASE010000017">
    <property type="protein sequence ID" value="KAF6398056.1"/>
    <property type="molecule type" value="Genomic_DNA"/>
</dbReference>
<organism evidence="12 13">
    <name type="scientific">Rousettus aegyptiacus</name>
    <name type="common">Egyptian fruit bat</name>
    <name type="synonym">Pteropus aegyptiacus</name>
    <dbReference type="NCBI Taxonomy" id="9407"/>
    <lineage>
        <taxon>Eukaryota</taxon>
        <taxon>Metazoa</taxon>
        <taxon>Chordata</taxon>
        <taxon>Craniata</taxon>
        <taxon>Vertebrata</taxon>
        <taxon>Euteleostomi</taxon>
        <taxon>Mammalia</taxon>
        <taxon>Eutheria</taxon>
        <taxon>Laurasiatheria</taxon>
        <taxon>Chiroptera</taxon>
        <taxon>Yinpterochiroptera</taxon>
        <taxon>Pteropodoidea</taxon>
        <taxon>Pteropodidae</taxon>
        <taxon>Rousettinae</taxon>
        <taxon>Rousettus</taxon>
    </lineage>
</organism>
<feature type="region of interest" description="Disordered" evidence="10">
    <location>
        <begin position="406"/>
        <end position="561"/>
    </location>
</feature>
<dbReference type="CDD" id="cd09884">
    <property type="entry name" value="PIN_Smg5-like"/>
    <property type="match status" value="1"/>
</dbReference>
<feature type="domain" description="PIN" evidence="11">
    <location>
        <begin position="849"/>
        <end position="972"/>
    </location>
</feature>
<dbReference type="Pfam" id="PF10373">
    <property type="entry name" value="EST1_DNA_bind"/>
    <property type="match status" value="2"/>
</dbReference>
<sequence>MSQGPAAGDSSEPEAKVLHTKRLYRAVVEAVHRLDLILSNKAAYQEVFKPENVSLRNKLRELCVKLMFLHPVDYGRKAEELLWRKVYYEVIQLIKTNRKHIHSRSTLECAYRTHLVAGIGFYQHLLLYIQSHYQLELQCCIDWTHVTDPLIGCKKPVSASGKETDWAQMACHRCLVYLGDLSRYQNELAGVDTELLAERFYYQALSVAPQIGMPFNQLGTLAGSKYYSVEAMYCYLRCIQSEVSFEGAYGNLKRLYDKAARMHHQLKKCETRRLSPSRKRCKDIKRLLVNFMYLQSLLQPKSSSVDAELTSLCQSVLEDFNLCLFYLPSSPNLSLASEDGEESESGCAFLPDLLIFQMVVICLMGVHSLQRAGSKQCSAAIAFTLALFSHLVNHVNIRLQAELEEGENPVPALQSDSTDEPESKEPLEKEEGPGPEPPPAAQPASEARKSRRLSRLSCLRRRRHLPKAEDDSDLSEGFESDSSHNSARASEGSESGSDKSLDGGGTAFDAETDSEMNSQESRSDLEDMEDEEGTRSPAPEPPRARSEAPESLNGPLGPSEASIASNLQAMSTQMFQTKRCFRLAPTFSNLLPQPAAEPHALASCRPCVNGDVDRPSDPASEDGSESEGSESSGRSCPNEHSIQEKLQVLMAEGLLPAVKVFLDWLRTNPDLIVVCAQSSQSLWNRLSVLLNLLPAAGLALCPEVQDLLEGCDLPEAPSSLPLPEDMALRSLPPLRPAHRHVHFDADRPLLSPVEEAVVRICCIRSFGHFVARLQGSALQFSPEVGIFVSTAQAEREGLLQQAQAQFRMAQEEARRNRLMRDMAQLRLQLEVSQLEGSLQQPQAQSAMSPYLVPDTQALCHHLPVIRQLATSGRFIVIIPRTVIDGLDLLKKEHPGARDGIRYLEAEFKKGNRYIRCQKEVGKSFERHKLKRQDPDAWTLYKILDSCKQLTLAQGAGEEDPSGMVTIVTGFPLDDPSALSGPMQAALQAAAHASVDVQNVLDFYKQWKEIG</sequence>
<evidence type="ECO:0000256" key="5">
    <source>
        <dbReference type="ARBA" id="ARBA00023242"/>
    </source>
</evidence>